<dbReference type="Gene3D" id="3.30.70.2060">
    <property type="match status" value="1"/>
</dbReference>
<dbReference type="SUPFAM" id="SSF160387">
    <property type="entry name" value="NosL/MerB-like"/>
    <property type="match status" value="1"/>
</dbReference>
<accession>A0A1J5RXS7</accession>
<gene>
    <name evidence="1" type="ORF">GALL_237130</name>
</gene>
<dbReference type="PANTHER" id="PTHR41247:SF1">
    <property type="entry name" value="HTH-TYPE TRANSCRIPTIONAL REPRESSOR YCNK"/>
    <property type="match status" value="1"/>
</dbReference>
<organism evidence="1">
    <name type="scientific">mine drainage metagenome</name>
    <dbReference type="NCBI Taxonomy" id="410659"/>
    <lineage>
        <taxon>unclassified sequences</taxon>
        <taxon>metagenomes</taxon>
        <taxon>ecological metagenomes</taxon>
    </lineage>
</organism>
<dbReference type="Pfam" id="PF05573">
    <property type="entry name" value="NosL"/>
    <property type="match status" value="1"/>
</dbReference>
<dbReference type="Gene3D" id="3.30.70.2050">
    <property type="match status" value="1"/>
</dbReference>
<dbReference type="InterPro" id="IPR008719">
    <property type="entry name" value="N2O_reductase_NosL"/>
</dbReference>
<dbReference type="PROSITE" id="PS51318">
    <property type="entry name" value="TAT"/>
    <property type="match status" value="1"/>
</dbReference>
<protein>
    <submittedName>
        <fullName evidence="1">NosL</fullName>
    </submittedName>
</protein>
<reference evidence="1" key="1">
    <citation type="submission" date="2016-10" db="EMBL/GenBank/DDBJ databases">
        <title>Sequence of Gallionella enrichment culture.</title>
        <authorList>
            <person name="Poehlein A."/>
            <person name="Muehling M."/>
            <person name="Daniel R."/>
        </authorList>
    </citation>
    <scope>NUCLEOTIDE SEQUENCE</scope>
</reference>
<name>A0A1J5RXS7_9ZZZZ</name>
<dbReference type="EMBL" id="MLJW01000189">
    <property type="protein sequence ID" value="OIQ94283.1"/>
    <property type="molecule type" value="Genomic_DNA"/>
</dbReference>
<proteinExistence type="predicted"/>
<sequence length="192" mass="20844">MTAHACPACLSRRRVLGGLAGLTASLVLLSACHKDDPLAARQPPVPIGPDDLCAVCGMTIAQAPGPKAEAYLEDHPGVLKFGGTMDFFSFILQPENHARVQSVYVQDMAGLPWDHPIGHWIDARKAWYVSDLVMPGEMGPTLAAFRQQKDAEAFRRQFGGDLLRFDQITMKEITALGAHQLCRPVQSGKPGQ</sequence>
<comment type="caution">
    <text evidence="1">The sequence shown here is derived from an EMBL/GenBank/DDBJ whole genome shotgun (WGS) entry which is preliminary data.</text>
</comment>
<dbReference type="InterPro" id="IPR006311">
    <property type="entry name" value="TAT_signal"/>
</dbReference>
<dbReference type="PANTHER" id="PTHR41247">
    <property type="entry name" value="HTH-TYPE TRANSCRIPTIONAL REPRESSOR YCNK"/>
    <property type="match status" value="1"/>
</dbReference>
<evidence type="ECO:0000313" key="1">
    <source>
        <dbReference type="EMBL" id="OIQ94283.1"/>
    </source>
</evidence>
<dbReference type="AlphaFoldDB" id="A0A1J5RXS7"/>